<accession>A0A7H0H1Q1</accession>
<dbReference type="KEGG" id="hqi:H9L05_22470"/>
<organism evidence="2 3">
    <name type="scientific">Hymenobacter qilianensis</name>
    <dbReference type="NCBI Taxonomy" id="1385715"/>
    <lineage>
        <taxon>Bacteria</taxon>
        <taxon>Pseudomonadati</taxon>
        <taxon>Bacteroidota</taxon>
        <taxon>Cytophagia</taxon>
        <taxon>Cytophagales</taxon>
        <taxon>Hymenobacteraceae</taxon>
        <taxon>Hymenobacter</taxon>
    </lineage>
</organism>
<keyword evidence="3" id="KW-1185">Reference proteome</keyword>
<evidence type="ECO:0000256" key="1">
    <source>
        <dbReference type="SAM" id="Phobius"/>
    </source>
</evidence>
<reference evidence="2 3" key="1">
    <citation type="submission" date="2020-08" db="EMBL/GenBank/DDBJ databases">
        <title>Genome sequence of Hymenobacter qilianensis JCM 19763T.</title>
        <authorList>
            <person name="Hyun D.-W."/>
            <person name="Bae J.-W."/>
        </authorList>
    </citation>
    <scope>NUCLEOTIDE SEQUENCE [LARGE SCALE GENOMIC DNA]</scope>
    <source>
        <strain evidence="2 3">JCM 19763</strain>
        <plasmid evidence="2 3">p_unnamed3</plasmid>
    </source>
</reference>
<evidence type="ECO:0000313" key="2">
    <source>
        <dbReference type="EMBL" id="QNP54467.1"/>
    </source>
</evidence>
<dbReference type="Proteomes" id="UP000516093">
    <property type="component" value="Plasmid p_unnamed3"/>
</dbReference>
<geneLocation type="plasmid" evidence="2 3">
    <name>p_unnamed3</name>
</geneLocation>
<gene>
    <name evidence="2" type="ORF">H9L05_22470</name>
</gene>
<keyword evidence="1" id="KW-0812">Transmembrane</keyword>
<feature type="transmembrane region" description="Helical" evidence="1">
    <location>
        <begin position="46"/>
        <end position="66"/>
    </location>
</feature>
<sequence>MADYEEGYLAAQNAHGNRHSAKATGVLVGLSALAVVRLVPLALRLLMETIVSVPFILLALAVTYPLDFLGSRYSEVRMLSIAAITYAGLALLYWLKGVAIALRRRGGRLWLLPFAVCLTVVCLVPAVLLHLLILYAVPTTSVLVAWLVPVGFALLTYNRYRFTQDYAPTFTLWAYRLGYRSAIK</sequence>
<keyword evidence="1" id="KW-1133">Transmembrane helix</keyword>
<dbReference type="AlphaFoldDB" id="A0A7H0H1Q1"/>
<feature type="transmembrane region" description="Helical" evidence="1">
    <location>
        <begin position="107"/>
        <end position="127"/>
    </location>
</feature>
<dbReference type="EMBL" id="CP060787">
    <property type="protein sequence ID" value="QNP54467.1"/>
    <property type="molecule type" value="Genomic_DNA"/>
</dbReference>
<proteinExistence type="predicted"/>
<feature type="transmembrane region" description="Helical" evidence="1">
    <location>
        <begin position="133"/>
        <end position="155"/>
    </location>
</feature>
<protein>
    <submittedName>
        <fullName evidence="2">Uncharacterized protein</fullName>
    </submittedName>
</protein>
<feature type="transmembrane region" description="Helical" evidence="1">
    <location>
        <begin position="78"/>
        <end position="95"/>
    </location>
</feature>
<evidence type="ECO:0000313" key="3">
    <source>
        <dbReference type="Proteomes" id="UP000516093"/>
    </source>
</evidence>
<keyword evidence="1" id="KW-0472">Membrane</keyword>
<dbReference type="RefSeq" id="WP_187734626.1">
    <property type="nucleotide sequence ID" value="NZ_BMFN01000007.1"/>
</dbReference>
<name>A0A7H0H1Q1_9BACT</name>
<keyword evidence="2" id="KW-0614">Plasmid</keyword>